<gene>
    <name evidence="2" type="ORF">DZC73_28870</name>
</gene>
<organism evidence="2 3">
    <name type="scientific">Piscinibacter terrae</name>
    <dbReference type="NCBI Taxonomy" id="2496871"/>
    <lineage>
        <taxon>Bacteria</taxon>
        <taxon>Pseudomonadati</taxon>
        <taxon>Pseudomonadota</taxon>
        <taxon>Betaproteobacteria</taxon>
        <taxon>Burkholderiales</taxon>
        <taxon>Sphaerotilaceae</taxon>
        <taxon>Piscinibacter</taxon>
    </lineage>
</organism>
<protein>
    <submittedName>
        <fullName evidence="2">Uncharacterized protein</fullName>
    </submittedName>
</protein>
<dbReference type="OrthoDB" id="7202514at2"/>
<reference evidence="2 3" key="1">
    <citation type="submission" date="2018-08" db="EMBL/GenBank/DDBJ databases">
        <authorList>
            <person name="Khan S.A."/>
            <person name="Jeon C.O."/>
            <person name="Chun B.H."/>
            <person name="Jeong S.E."/>
        </authorList>
    </citation>
    <scope>NUCLEOTIDE SEQUENCE [LARGE SCALE GENOMIC DNA]</scope>
    <source>
        <strain evidence="2 3">S-16</strain>
    </source>
</reference>
<keyword evidence="1" id="KW-0732">Signal</keyword>
<dbReference type="EMBL" id="QUSW01000012">
    <property type="protein sequence ID" value="RQP21251.1"/>
    <property type="molecule type" value="Genomic_DNA"/>
</dbReference>
<feature type="chain" id="PRO_5018112475" evidence="1">
    <location>
        <begin position="24"/>
        <end position="267"/>
    </location>
</feature>
<dbReference type="AlphaFoldDB" id="A0A3N7HL06"/>
<evidence type="ECO:0000313" key="3">
    <source>
        <dbReference type="Proteomes" id="UP000267464"/>
    </source>
</evidence>
<evidence type="ECO:0000313" key="2">
    <source>
        <dbReference type="EMBL" id="RQP21251.1"/>
    </source>
</evidence>
<feature type="signal peptide" evidence="1">
    <location>
        <begin position="1"/>
        <end position="23"/>
    </location>
</feature>
<dbReference type="Proteomes" id="UP000267464">
    <property type="component" value="Unassembled WGS sequence"/>
</dbReference>
<name>A0A3N7HL06_9BURK</name>
<evidence type="ECO:0000256" key="1">
    <source>
        <dbReference type="SAM" id="SignalP"/>
    </source>
</evidence>
<comment type="caution">
    <text evidence="2">The sequence shown here is derived from an EMBL/GenBank/DDBJ whole genome shotgun (WGS) entry which is preliminary data.</text>
</comment>
<proteinExistence type="predicted"/>
<dbReference type="RefSeq" id="WP_124543878.1">
    <property type="nucleotide sequence ID" value="NZ_QUSW01000012.1"/>
</dbReference>
<accession>A0A3N7HL06</accession>
<keyword evidence="3" id="KW-1185">Reference proteome</keyword>
<sequence length="267" mass="29066">MKTSLFVSVLATGCMLCVDAAWAAERDQACPPSVIERIGRVLELDHFKPRDDEGIVVSSACKAWPMDSQLLIAAVAYDQGEESRKSLFLAVIRVGDGLVVASHRGSIGEDAVVSIYGGSLRIDTARYELSPGVRAFGLDIASGTPGPRCAEGGLGPTRSLYVVEKEHIRPVLEEVWLSHWWFVKGSNPACSPVETEDDEIEQAGFSIAVGAGTTNGFKDLVITGTSRVPEGHKARRKPLKVRLRYDGTRYPNEALVDDILRWRSDTP</sequence>
<reference evidence="2 3" key="2">
    <citation type="submission" date="2018-12" db="EMBL/GenBank/DDBJ databases">
        <title>Rhizobacter gummiphilus sp. nov., a rubber-degrading bacterium isolated from the soil of a botanical garden in Japan.</title>
        <authorList>
            <person name="Shunsuke S.S."/>
        </authorList>
    </citation>
    <scope>NUCLEOTIDE SEQUENCE [LARGE SCALE GENOMIC DNA]</scope>
    <source>
        <strain evidence="2 3">S-16</strain>
    </source>
</reference>